<dbReference type="SUPFAM" id="SSF103473">
    <property type="entry name" value="MFS general substrate transporter"/>
    <property type="match status" value="1"/>
</dbReference>
<keyword evidence="7 9" id="KW-1133">Transmembrane helix</keyword>
<comment type="similarity">
    <text evidence="2">Belongs to the major facilitator superfamily. Metabolite:H+ Symporter (MHS) family (TC 2.A.1.6) family.</text>
</comment>
<feature type="domain" description="Major facilitator superfamily (MFS) profile" evidence="10">
    <location>
        <begin position="8"/>
        <end position="416"/>
    </location>
</feature>
<dbReference type="PROSITE" id="PS50850">
    <property type="entry name" value="MFS"/>
    <property type="match status" value="1"/>
</dbReference>
<evidence type="ECO:0000256" key="4">
    <source>
        <dbReference type="ARBA" id="ARBA00022475"/>
    </source>
</evidence>
<evidence type="ECO:0000259" key="10">
    <source>
        <dbReference type="PROSITE" id="PS50850"/>
    </source>
</evidence>
<dbReference type="Gene3D" id="1.20.1250.20">
    <property type="entry name" value="MFS general substrate transporter like domains"/>
    <property type="match status" value="1"/>
</dbReference>
<dbReference type="InterPro" id="IPR011701">
    <property type="entry name" value="MFS"/>
</dbReference>
<feature type="transmembrane region" description="Helical" evidence="9">
    <location>
        <begin position="80"/>
        <end position="101"/>
    </location>
</feature>
<feature type="transmembrane region" description="Helical" evidence="9">
    <location>
        <begin position="145"/>
        <end position="168"/>
    </location>
</feature>
<dbReference type="GO" id="GO:0005886">
    <property type="term" value="C:plasma membrane"/>
    <property type="evidence" value="ECO:0007669"/>
    <property type="project" value="UniProtKB-SubCell"/>
</dbReference>
<feature type="transmembrane region" description="Helical" evidence="9">
    <location>
        <begin position="107"/>
        <end position="133"/>
    </location>
</feature>
<feature type="transmembrane region" description="Helical" evidence="9">
    <location>
        <begin position="299"/>
        <end position="318"/>
    </location>
</feature>
<evidence type="ECO:0000256" key="8">
    <source>
        <dbReference type="ARBA" id="ARBA00023136"/>
    </source>
</evidence>
<feature type="transmembrane region" description="Helical" evidence="9">
    <location>
        <begin position="266"/>
        <end position="287"/>
    </location>
</feature>
<evidence type="ECO:0000256" key="1">
    <source>
        <dbReference type="ARBA" id="ARBA00004651"/>
    </source>
</evidence>
<evidence type="ECO:0000256" key="5">
    <source>
        <dbReference type="ARBA" id="ARBA00022692"/>
    </source>
</evidence>
<evidence type="ECO:0000256" key="2">
    <source>
        <dbReference type="ARBA" id="ARBA00008240"/>
    </source>
</evidence>
<feature type="transmembrane region" description="Helical" evidence="9">
    <location>
        <begin position="394"/>
        <end position="413"/>
    </location>
</feature>
<dbReference type="InterPro" id="IPR036259">
    <property type="entry name" value="MFS_trans_sf"/>
</dbReference>
<gene>
    <name evidence="11" type="primary">proP_2</name>
    <name evidence="11" type="ORF">NCTC13316_02094</name>
</gene>
<feature type="transmembrane region" description="Helical" evidence="9">
    <location>
        <begin position="361"/>
        <end position="382"/>
    </location>
</feature>
<sequence length="435" mass="47953">MTKNQYKLIGLIALGGTLEFYDFTIYALFAPYLSQHFFANTNQFITLINTFAVFALGYLARPLGGIIFGHLGDKFGRKSAFSLSVFIMAIATLLIGCLPTYQSIGMAAPIFLIILRLLQGFSVGGEIPGAAIFSSEHMPTNQKGGAIGFVFMCITLGNTIGAGVGLILTTFLTPQQMLLWGWRIPFILGFIVGIISYKVRNKTLETPTFLAILKENNIHRLPLLGVLQLSRVKLFSAFLLTAVPASIISFFLYLPTYLINNINIQVSHTYVINFFAFLSLGLMTFFSGRVSDYINRTRLLIISTILLIVFSYPLFYGLKLYGDTFLWLFILGLAALGGMANGSYIILLLELFPANIRYSAVGFSYGLGIAVFGGIGPLAFTWLIRYLGILEAPAFYILSCAILTLFAGLVNVSTSKFTKYANKPLIKKHPIHIES</sequence>
<dbReference type="InterPro" id="IPR005829">
    <property type="entry name" value="Sugar_transporter_CS"/>
</dbReference>
<accession>A0A378JMN0</accession>
<keyword evidence="8 9" id="KW-0472">Membrane</keyword>
<feature type="transmembrane region" description="Helical" evidence="9">
    <location>
        <begin position="12"/>
        <end position="32"/>
    </location>
</feature>
<protein>
    <submittedName>
        <fullName evidence="11">Major facilitator family transporter</fullName>
    </submittedName>
</protein>
<reference evidence="11 12" key="1">
    <citation type="submission" date="2018-06" db="EMBL/GenBank/DDBJ databases">
        <authorList>
            <consortium name="Pathogen Informatics"/>
            <person name="Doyle S."/>
        </authorList>
    </citation>
    <scope>NUCLEOTIDE SEQUENCE [LARGE SCALE GENOMIC DNA]</scope>
    <source>
        <strain evidence="11 12">NCTC13316</strain>
    </source>
</reference>
<dbReference type="OrthoDB" id="3690818at2"/>
<dbReference type="InterPro" id="IPR051084">
    <property type="entry name" value="H+-coupled_symporters"/>
</dbReference>
<dbReference type="Pfam" id="PF07690">
    <property type="entry name" value="MFS_1"/>
    <property type="match status" value="1"/>
</dbReference>
<feature type="transmembrane region" description="Helical" evidence="9">
    <location>
        <begin position="44"/>
        <end position="68"/>
    </location>
</feature>
<keyword evidence="4" id="KW-1003">Cell membrane</keyword>
<dbReference type="PANTHER" id="PTHR43528:SF7">
    <property type="entry name" value="MFS TRANSPORTER"/>
    <property type="match status" value="1"/>
</dbReference>
<evidence type="ECO:0000313" key="11">
    <source>
        <dbReference type="EMBL" id="STX51991.1"/>
    </source>
</evidence>
<name>A0A378JMN0_9GAMM</name>
<evidence type="ECO:0000256" key="6">
    <source>
        <dbReference type="ARBA" id="ARBA00022847"/>
    </source>
</evidence>
<keyword evidence="3" id="KW-0813">Transport</keyword>
<evidence type="ECO:0000256" key="3">
    <source>
        <dbReference type="ARBA" id="ARBA00022448"/>
    </source>
</evidence>
<keyword evidence="5 9" id="KW-0812">Transmembrane</keyword>
<dbReference type="PROSITE" id="PS00217">
    <property type="entry name" value="SUGAR_TRANSPORT_2"/>
    <property type="match status" value="1"/>
</dbReference>
<comment type="subcellular location">
    <subcellularLocation>
        <location evidence="1">Cell membrane</location>
        <topology evidence="1">Multi-pass membrane protein</topology>
    </subcellularLocation>
</comment>
<feature type="transmembrane region" description="Helical" evidence="9">
    <location>
        <begin position="234"/>
        <end position="254"/>
    </location>
</feature>
<dbReference type="Proteomes" id="UP000254794">
    <property type="component" value="Unassembled WGS sequence"/>
</dbReference>
<organism evidence="11 12">
    <name type="scientific">Legionella busanensis</name>
    <dbReference type="NCBI Taxonomy" id="190655"/>
    <lineage>
        <taxon>Bacteria</taxon>
        <taxon>Pseudomonadati</taxon>
        <taxon>Pseudomonadota</taxon>
        <taxon>Gammaproteobacteria</taxon>
        <taxon>Legionellales</taxon>
        <taxon>Legionellaceae</taxon>
        <taxon>Legionella</taxon>
    </lineage>
</organism>
<feature type="transmembrane region" description="Helical" evidence="9">
    <location>
        <begin position="324"/>
        <end position="349"/>
    </location>
</feature>
<dbReference type="AlphaFoldDB" id="A0A378JMN0"/>
<dbReference type="RefSeq" id="WP_115331585.1">
    <property type="nucleotide sequence ID" value="NZ_CAAAHP010000002.1"/>
</dbReference>
<evidence type="ECO:0000256" key="9">
    <source>
        <dbReference type="SAM" id="Phobius"/>
    </source>
</evidence>
<dbReference type="GO" id="GO:0015293">
    <property type="term" value="F:symporter activity"/>
    <property type="evidence" value="ECO:0007669"/>
    <property type="project" value="UniProtKB-KW"/>
</dbReference>
<evidence type="ECO:0000313" key="12">
    <source>
        <dbReference type="Proteomes" id="UP000254794"/>
    </source>
</evidence>
<feature type="transmembrane region" description="Helical" evidence="9">
    <location>
        <begin position="180"/>
        <end position="197"/>
    </location>
</feature>
<keyword evidence="12" id="KW-1185">Reference proteome</keyword>
<evidence type="ECO:0000256" key="7">
    <source>
        <dbReference type="ARBA" id="ARBA00022989"/>
    </source>
</evidence>
<dbReference type="InterPro" id="IPR020846">
    <property type="entry name" value="MFS_dom"/>
</dbReference>
<keyword evidence="6" id="KW-0769">Symport</keyword>
<proteinExistence type="inferred from homology"/>
<dbReference type="EMBL" id="UGOD01000001">
    <property type="protein sequence ID" value="STX51991.1"/>
    <property type="molecule type" value="Genomic_DNA"/>
</dbReference>
<dbReference type="PANTHER" id="PTHR43528">
    <property type="entry name" value="ALPHA-KETOGLUTARATE PERMEASE"/>
    <property type="match status" value="1"/>
</dbReference>